<dbReference type="InterPro" id="IPR036864">
    <property type="entry name" value="Zn2-C6_fun-type_DNA-bd_sf"/>
</dbReference>
<dbReference type="VEuPathDB" id="FungiDB:sscle_04g037230"/>
<dbReference type="OrthoDB" id="416217at2759"/>
<evidence type="ECO:0000256" key="2">
    <source>
        <dbReference type="SAM" id="MobiDB-lite"/>
    </source>
</evidence>
<dbReference type="EMBL" id="CP017817">
    <property type="protein sequence ID" value="APA08953.1"/>
    <property type="molecule type" value="Genomic_DNA"/>
</dbReference>
<reference evidence="5" key="1">
    <citation type="journal article" date="2017" name="Genome Biol. Evol.">
        <title>The complete genome sequence of the phytopathogenic fungus Sclerotinia sclerotiorum reveals insights into the genome architecture of broad host range pathogens.</title>
        <authorList>
            <person name="Derbyshire M."/>
            <person name="Denton-Giles M."/>
            <person name="Hegedus D."/>
            <person name="Seifbarghy S."/>
            <person name="Rollins J."/>
            <person name="van Kan J."/>
            <person name="Seidl M.F."/>
            <person name="Faino L."/>
            <person name="Mbengue M."/>
            <person name="Navaud O."/>
            <person name="Raffaele S."/>
            <person name="Hammond-Kosack K."/>
            <person name="Heard S."/>
            <person name="Oliver R."/>
        </authorList>
    </citation>
    <scope>NUCLEOTIDE SEQUENCE [LARGE SCALE GENOMIC DNA]</scope>
    <source>
        <strain evidence="5">ATCC 18683 / 1980 / Ss-1</strain>
    </source>
</reference>
<feature type="region of interest" description="Disordered" evidence="2">
    <location>
        <begin position="1"/>
        <end position="20"/>
    </location>
</feature>
<feature type="domain" description="Zn(2)-C6 fungal-type" evidence="3">
    <location>
        <begin position="26"/>
        <end position="56"/>
    </location>
</feature>
<evidence type="ECO:0000259" key="3">
    <source>
        <dbReference type="PROSITE" id="PS50048"/>
    </source>
</evidence>
<proteinExistence type="predicted"/>
<dbReference type="Pfam" id="PF00172">
    <property type="entry name" value="Zn_clus"/>
    <property type="match status" value="1"/>
</dbReference>
<dbReference type="SMART" id="SM00066">
    <property type="entry name" value="GAL4"/>
    <property type="match status" value="1"/>
</dbReference>
<protein>
    <recommendedName>
        <fullName evidence="3">Zn(2)-C6 fungal-type domain-containing protein</fullName>
    </recommendedName>
</protein>
<dbReference type="GO" id="GO:0008270">
    <property type="term" value="F:zinc ion binding"/>
    <property type="evidence" value="ECO:0007669"/>
    <property type="project" value="InterPro"/>
</dbReference>
<name>A0A1D9Q338_SCLS1</name>
<dbReference type="InterPro" id="IPR053157">
    <property type="entry name" value="Sterol_Uptake_Regulator"/>
</dbReference>
<keyword evidence="1" id="KW-0539">Nucleus</keyword>
<evidence type="ECO:0000313" key="5">
    <source>
        <dbReference type="Proteomes" id="UP000177798"/>
    </source>
</evidence>
<dbReference type="PANTHER" id="PTHR47784">
    <property type="entry name" value="STEROL UPTAKE CONTROL PROTEIN 2"/>
    <property type="match status" value="1"/>
</dbReference>
<dbReference type="GO" id="GO:0000981">
    <property type="term" value="F:DNA-binding transcription factor activity, RNA polymerase II-specific"/>
    <property type="evidence" value="ECO:0007669"/>
    <property type="project" value="InterPro"/>
</dbReference>
<dbReference type="AlphaFoldDB" id="A0A1D9Q338"/>
<dbReference type="PROSITE" id="PS50048">
    <property type="entry name" value="ZN2_CY6_FUNGAL_2"/>
    <property type="match status" value="1"/>
</dbReference>
<organism evidence="4 5">
    <name type="scientific">Sclerotinia sclerotiorum (strain ATCC 18683 / 1980 / Ss-1)</name>
    <name type="common">White mold</name>
    <name type="synonym">Whetzelinia sclerotiorum</name>
    <dbReference type="NCBI Taxonomy" id="665079"/>
    <lineage>
        <taxon>Eukaryota</taxon>
        <taxon>Fungi</taxon>
        <taxon>Dikarya</taxon>
        <taxon>Ascomycota</taxon>
        <taxon>Pezizomycotina</taxon>
        <taxon>Leotiomycetes</taxon>
        <taxon>Helotiales</taxon>
        <taxon>Sclerotiniaceae</taxon>
        <taxon>Sclerotinia</taxon>
    </lineage>
</organism>
<dbReference type="PANTHER" id="PTHR47784:SF9">
    <property type="entry name" value="ZN(II)2CYS6 TRANSCRIPTION FACTOR (EUROFUNG)"/>
    <property type="match status" value="1"/>
</dbReference>
<dbReference type="SUPFAM" id="SSF57701">
    <property type="entry name" value="Zn2/Cys6 DNA-binding domain"/>
    <property type="match status" value="1"/>
</dbReference>
<dbReference type="PROSITE" id="PS00463">
    <property type="entry name" value="ZN2_CY6_FUNGAL_1"/>
    <property type="match status" value="1"/>
</dbReference>
<gene>
    <name evidence="4" type="ORF">sscle_04g037230</name>
</gene>
<dbReference type="Gene3D" id="4.10.240.10">
    <property type="entry name" value="Zn(2)-C6 fungal-type DNA-binding domain"/>
    <property type="match status" value="1"/>
</dbReference>
<sequence length="421" mass="47906">MSTNTEADAMKVSQRKRRVHKKSRKGCRNCKLRRVKCDEARPSCLKCSDYGYACNYDPRIPDLEIACSGTSSTIRIPQKLRESSWPITRTSSSGKPNIPTTLEPSFSIGEGVSFFELDRQSLYRLDRFRRRTVGSLGTPTGAGVFEEFAIPMACNYPFLMHTLQSLTACHDRYLTIQEAGSSQRTSAEIYHLARAASLFNQKLCGPIAYSDKDALWATAALLGIVALSSIEASSPYEAWPLTPYADNDLDWLRMSECKTVIFELTDPTREDSIFHVMSVEYDMVHYRSDEKLNLSSFPSHFVELFDLDENSTSMNNAYYLAIVSLERIMKIECNRSALLSFFGFLTTMSAQFKILLKARDPRALILLAHWYLKIQKLVWWVERRATLECQAICIYLERHNGENALIKGILRGLKRECGLIN</sequence>
<evidence type="ECO:0000313" key="4">
    <source>
        <dbReference type="EMBL" id="APA08953.1"/>
    </source>
</evidence>
<dbReference type="Proteomes" id="UP000177798">
    <property type="component" value="Chromosome 4"/>
</dbReference>
<dbReference type="CDD" id="cd00067">
    <property type="entry name" value="GAL4"/>
    <property type="match status" value="1"/>
</dbReference>
<accession>A0A1D9Q338</accession>
<evidence type="ECO:0000256" key="1">
    <source>
        <dbReference type="ARBA" id="ARBA00023242"/>
    </source>
</evidence>
<dbReference type="InterPro" id="IPR001138">
    <property type="entry name" value="Zn2Cys6_DnaBD"/>
</dbReference>